<feature type="compositionally biased region" description="Polar residues" evidence="1">
    <location>
        <begin position="19"/>
        <end position="36"/>
    </location>
</feature>
<accession>A0A0N5CNM7</accession>
<name>A0A0N5CNM7_THECL</name>
<feature type="region of interest" description="Disordered" evidence="1">
    <location>
        <begin position="58"/>
        <end position="89"/>
    </location>
</feature>
<evidence type="ECO:0000313" key="3">
    <source>
        <dbReference type="Proteomes" id="UP000276776"/>
    </source>
</evidence>
<dbReference type="Proteomes" id="UP000276776">
    <property type="component" value="Unassembled WGS sequence"/>
</dbReference>
<dbReference type="EMBL" id="UYYF01000269">
    <property type="protein sequence ID" value="VDM97416.1"/>
    <property type="molecule type" value="Genomic_DNA"/>
</dbReference>
<reference evidence="2 3" key="2">
    <citation type="submission" date="2018-11" db="EMBL/GenBank/DDBJ databases">
        <authorList>
            <consortium name="Pathogen Informatics"/>
        </authorList>
    </citation>
    <scope>NUCLEOTIDE SEQUENCE [LARGE SCALE GENOMIC DNA]</scope>
</reference>
<gene>
    <name evidence="2" type="ORF">TCLT_LOCUS1793</name>
</gene>
<evidence type="ECO:0000256" key="1">
    <source>
        <dbReference type="SAM" id="MobiDB-lite"/>
    </source>
</evidence>
<evidence type="ECO:0000313" key="4">
    <source>
        <dbReference type="WBParaSite" id="TCLT_0000179201-mRNA-1"/>
    </source>
</evidence>
<sequence length="168" mass="19016">MEHLISSTKDHSEQHDNKNQTFQNPSDDPVISSKSFADSDKDYLAVKIEIEDRPQELSTEMPFSHNSERGQCSSERFLKRKGKKQKRVKPLRICNRDSGNERGGGSVNFASLRDAYRYFLRNSTVEAISGNFGNVRLGKADLLSFAKACATLQMAALNSYEKVENRHN</sequence>
<protein>
    <submittedName>
        <fullName evidence="4">Pentatricopeptide repeat-containing protein</fullName>
    </submittedName>
</protein>
<dbReference type="AlphaFoldDB" id="A0A0N5CNM7"/>
<proteinExistence type="predicted"/>
<dbReference type="WBParaSite" id="TCLT_0000179201-mRNA-1">
    <property type="protein sequence ID" value="TCLT_0000179201-mRNA-1"/>
    <property type="gene ID" value="TCLT_0000179201"/>
</dbReference>
<keyword evidence="3" id="KW-1185">Reference proteome</keyword>
<feature type="compositionally biased region" description="Basic and acidic residues" evidence="1">
    <location>
        <begin position="1"/>
        <end position="18"/>
    </location>
</feature>
<feature type="compositionally biased region" description="Basic residues" evidence="1">
    <location>
        <begin position="78"/>
        <end position="89"/>
    </location>
</feature>
<feature type="region of interest" description="Disordered" evidence="1">
    <location>
        <begin position="1"/>
        <end position="36"/>
    </location>
</feature>
<organism evidence="4">
    <name type="scientific">Thelazia callipaeda</name>
    <name type="common">Oriental eyeworm</name>
    <name type="synonym">Parasitic nematode</name>
    <dbReference type="NCBI Taxonomy" id="103827"/>
    <lineage>
        <taxon>Eukaryota</taxon>
        <taxon>Metazoa</taxon>
        <taxon>Ecdysozoa</taxon>
        <taxon>Nematoda</taxon>
        <taxon>Chromadorea</taxon>
        <taxon>Rhabditida</taxon>
        <taxon>Spirurina</taxon>
        <taxon>Spiruromorpha</taxon>
        <taxon>Thelazioidea</taxon>
        <taxon>Thelaziidae</taxon>
        <taxon>Thelazia</taxon>
    </lineage>
</organism>
<reference evidence="4" key="1">
    <citation type="submission" date="2017-02" db="UniProtKB">
        <authorList>
            <consortium name="WormBaseParasite"/>
        </authorList>
    </citation>
    <scope>IDENTIFICATION</scope>
</reference>
<evidence type="ECO:0000313" key="2">
    <source>
        <dbReference type="EMBL" id="VDM97416.1"/>
    </source>
</evidence>